<proteinExistence type="predicted"/>
<dbReference type="AlphaFoldDB" id="A0A1I7WQ43"/>
<sequence length="79" mass="8681">MKMKFFTVLLAVIVCIASFKSCSAIREKRQWGFGPYGRSGYGRGYYGGHGYGHGYGYGYGHGFGHGPTVIEKTVVIRHG</sequence>
<feature type="signal peptide" evidence="1">
    <location>
        <begin position="1"/>
        <end position="24"/>
    </location>
</feature>
<reference evidence="3" key="1">
    <citation type="submission" date="2016-11" db="UniProtKB">
        <authorList>
            <consortium name="WormBaseParasite"/>
        </authorList>
    </citation>
    <scope>IDENTIFICATION</scope>
</reference>
<feature type="chain" id="PRO_5009310763" evidence="1">
    <location>
        <begin position="25"/>
        <end position="79"/>
    </location>
</feature>
<protein>
    <submittedName>
        <fullName evidence="3">Glycine rich protein</fullName>
    </submittedName>
</protein>
<keyword evidence="1" id="KW-0732">Signal</keyword>
<evidence type="ECO:0000313" key="2">
    <source>
        <dbReference type="Proteomes" id="UP000095283"/>
    </source>
</evidence>
<name>A0A1I7WQ43_HETBA</name>
<dbReference type="WBParaSite" id="Hba_07265">
    <property type="protein sequence ID" value="Hba_07265"/>
    <property type="gene ID" value="Hba_07265"/>
</dbReference>
<evidence type="ECO:0000256" key="1">
    <source>
        <dbReference type="SAM" id="SignalP"/>
    </source>
</evidence>
<keyword evidence="2" id="KW-1185">Reference proteome</keyword>
<organism evidence="2 3">
    <name type="scientific">Heterorhabditis bacteriophora</name>
    <name type="common">Entomopathogenic nematode worm</name>
    <dbReference type="NCBI Taxonomy" id="37862"/>
    <lineage>
        <taxon>Eukaryota</taxon>
        <taxon>Metazoa</taxon>
        <taxon>Ecdysozoa</taxon>
        <taxon>Nematoda</taxon>
        <taxon>Chromadorea</taxon>
        <taxon>Rhabditida</taxon>
        <taxon>Rhabditina</taxon>
        <taxon>Rhabditomorpha</taxon>
        <taxon>Strongyloidea</taxon>
        <taxon>Heterorhabditidae</taxon>
        <taxon>Heterorhabditis</taxon>
    </lineage>
</organism>
<evidence type="ECO:0000313" key="3">
    <source>
        <dbReference type="WBParaSite" id="Hba_07265"/>
    </source>
</evidence>
<accession>A0A1I7WQ43</accession>
<dbReference type="Proteomes" id="UP000095283">
    <property type="component" value="Unplaced"/>
</dbReference>